<dbReference type="GeneID" id="7829341"/>
<dbReference type="EMBL" id="GG662701">
    <property type="protein sequence ID" value="EAR95868.2"/>
    <property type="molecule type" value="Genomic_DNA"/>
</dbReference>
<sequence length="162" mass="19761">MIGVFISFYRQSFLKQKKAKNQSIKIFNLSNNNNNKKKKTIYNEVRNNKKLLQTNSNTKQLKVITQMTDHKKFGIYFELFFNYFAVYQNIFLTFFFQKYLDNIEIQQQLKNKLENLFIRENLENDVYFITRINDKMKIPLQIVYQQRKSIKFVLMDVMFCKL</sequence>
<dbReference type="InParanoid" id="Q23H58"/>
<evidence type="ECO:0000313" key="2">
    <source>
        <dbReference type="Proteomes" id="UP000009168"/>
    </source>
</evidence>
<proteinExistence type="predicted"/>
<keyword evidence="1" id="KW-0812">Transmembrane</keyword>
<reference evidence="2" key="1">
    <citation type="journal article" date="2006" name="PLoS Biol.">
        <title>Macronuclear genome sequence of the ciliate Tetrahymena thermophila, a model eukaryote.</title>
        <authorList>
            <person name="Eisen J.A."/>
            <person name="Coyne R.S."/>
            <person name="Wu M."/>
            <person name="Wu D."/>
            <person name="Thiagarajan M."/>
            <person name="Wortman J.R."/>
            <person name="Badger J.H."/>
            <person name="Ren Q."/>
            <person name="Amedeo P."/>
            <person name="Jones K.M."/>
            <person name="Tallon L.J."/>
            <person name="Delcher A.L."/>
            <person name="Salzberg S.L."/>
            <person name="Silva J.C."/>
            <person name="Haas B.J."/>
            <person name="Majoros W.H."/>
            <person name="Farzad M."/>
            <person name="Carlton J.M."/>
            <person name="Smith R.K. Jr."/>
            <person name="Garg J."/>
            <person name="Pearlman R.E."/>
            <person name="Karrer K.M."/>
            <person name="Sun L."/>
            <person name="Manning G."/>
            <person name="Elde N.C."/>
            <person name="Turkewitz A.P."/>
            <person name="Asai D.J."/>
            <person name="Wilkes D.E."/>
            <person name="Wang Y."/>
            <person name="Cai H."/>
            <person name="Collins K."/>
            <person name="Stewart B.A."/>
            <person name="Lee S.R."/>
            <person name="Wilamowska K."/>
            <person name="Weinberg Z."/>
            <person name="Ruzzo W.L."/>
            <person name="Wloga D."/>
            <person name="Gaertig J."/>
            <person name="Frankel J."/>
            <person name="Tsao C.-C."/>
            <person name="Gorovsky M.A."/>
            <person name="Keeling P.J."/>
            <person name="Waller R.F."/>
            <person name="Patron N.J."/>
            <person name="Cherry J.M."/>
            <person name="Stover N.A."/>
            <person name="Krieger C.J."/>
            <person name="del Toro C."/>
            <person name="Ryder H.F."/>
            <person name="Williamson S.C."/>
            <person name="Barbeau R.A."/>
            <person name="Hamilton E.P."/>
            <person name="Orias E."/>
        </authorList>
    </citation>
    <scope>NUCLEOTIDE SEQUENCE [LARGE SCALE GENOMIC DNA]</scope>
    <source>
        <strain evidence="2">SB210</strain>
    </source>
</reference>
<dbReference type="RefSeq" id="XP_001016113.2">
    <property type="nucleotide sequence ID" value="XM_001016113.3"/>
</dbReference>
<evidence type="ECO:0000313" key="1">
    <source>
        <dbReference type="EMBL" id="EAR95868.2"/>
    </source>
</evidence>
<organism evidence="1 2">
    <name type="scientific">Tetrahymena thermophila (strain SB210)</name>
    <dbReference type="NCBI Taxonomy" id="312017"/>
    <lineage>
        <taxon>Eukaryota</taxon>
        <taxon>Sar</taxon>
        <taxon>Alveolata</taxon>
        <taxon>Ciliophora</taxon>
        <taxon>Intramacronucleata</taxon>
        <taxon>Oligohymenophorea</taxon>
        <taxon>Hymenostomatida</taxon>
        <taxon>Tetrahymenina</taxon>
        <taxon>Tetrahymenidae</taxon>
        <taxon>Tetrahymena</taxon>
    </lineage>
</organism>
<dbReference type="HOGENOM" id="CLU_1859286_0_0_1"/>
<gene>
    <name evidence="1" type="ORF">TTHERM_01323710</name>
</gene>
<name>Q23H58_TETTS</name>
<dbReference type="Proteomes" id="UP000009168">
    <property type="component" value="Unassembled WGS sequence"/>
</dbReference>
<keyword evidence="1" id="KW-0472">Membrane</keyword>
<protein>
    <submittedName>
        <fullName evidence="1">Transmembrane protein, putative</fullName>
    </submittedName>
</protein>
<dbReference type="KEGG" id="tet:TTHERM_01323710"/>
<dbReference type="AlphaFoldDB" id="Q23H58"/>
<keyword evidence="2" id="KW-1185">Reference proteome</keyword>
<accession>Q23H58</accession>